<dbReference type="KEGG" id="scu:SCE1572_03340"/>
<organism evidence="1 2">
    <name type="scientific">Sorangium cellulosum So0157-2</name>
    <dbReference type="NCBI Taxonomy" id="1254432"/>
    <lineage>
        <taxon>Bacteria</taxon>
        <taxon>Pseudomonadati</taxon>
        <taxon>Myxococcota</taxon>
        <taxon>Polyangia</taxon>
        <taxon>Polyangiales</taxon>
        <taxon>Polyangiaceae</taxon>
        <taxon>Sorangium</taxon>
    </lineage>
</organism>
<sequence length="151" mass="15819">MSRQCDACREATPASQGAQGVARRLLGRRAEAAGADAAPRAEHGLLREVVEIGGENAPGAQRGADERAVREERGGVEMDGGVRWLAMGPGRAGEPAANGGTQVAARGRIDLLALFGARTYCFHVGPRSCGVRPRSPDGCRRRGQHFVAGHP</sequence>
<dbReference type="Proteomes" id="UP000014803">
    <property type="component" value="Chromosome"/>
</dbReference>
<evidence type="ECO:0000313" key="1">
    <source>
        <dbReference type="EMBL" id="AGP33615.1"/>
    </source>
</evidence>
<reference evidence="1 2" key="1">
    <citation type="journal article" date="2013" name="Sci. Rep.">
        <title>Extraordinary expansion of a Sorangium cellulosum genome from an alkaline milieu.</title>
        <authorList>
            <person name="Han K."/>
            <person name="Li Z.F."/>
            <person name="Peng R."/>
            <person name="Zhu L.P."/>
            <person name="Zhou T."/>
            <person name="Wang L.G."/>
            <person name="Li S.G."/>
            <person name="Zhang X.B."/>
            <person name="Hu W."/>
            <person name="Wu Z.H."/>
            <person name="Qin N."/>
            <person name="Li Y.Z."/>
        </authorList>
    </citation>
    <scope>NUCLEOTIDE SEQUENCE [LARGE SCALE GENOMIC DNA]</scope>
    <source>
        <strain evidence="1 2">So0157-2</strain>
    </source>
</reference>
<protein>
    <submittedName>
        <fullName evidence="1">Uncharacterized protein</fullName>
    </submittedName>
</protein>
<gene>
    <name evidence="1" type="ORF">SCE1572_03340</name>
</gene>
<dbReference type="HOGENOM" id="CLU_1730204_0_0_7"/>
<dbReference type="STRING" id="1254432.SCE1572_03340"/>
<evidence type="ECO:0000313" key="2">
    <source>
        <dbReference type="Proteomes" id="UP000014803"/>
    </source>
</evidence>
<dbReference type="EMBL" id="CP003969">
    <property type="protein sequence ID" value="AGP33615.1"/>
    <property type="molecule type" value="Genomic_DNA"/>
</dbReference>
<proteinExistence type="predicted"/>
<name>S4XP65_SORCE</name>
<dbReference type="AlphaFoldDB" id="S4XP65"/>
<accession>S4XP65</accession>